<dbReference type="Proteomes" id="UP000030746">
    <property type="component" value="Unassembled WGS sequence"/>
</dbReference>
<dbReference type="CTD" id="20248488"/>
<feature type="compositionally biased region" description="Pro residues" evidence="1">
    <location>
        <begin position="128"/>
        <end position="150"/>
    </location>
</feature>
<feature type="region of interest" description="Disordered" evidence="1">
    <location>
        <begin position="398"/>
        <end position="672"/>
    </location>
</feature>
<evidence type="ECO:0000313" key="4">
    <source>
        <dbReference type="Proteomes" id="UP000030746"/>
    </source>
</evidence>
<feature type="chain" id="PRO_5004717358" evidence="2">
    <location>
        <begin position="22"/>
        <end position="672"/>
    </location>
</feature>
<feature type="compositionally biased region" description="Basic residues" evidence="1">
    <location>
        <begin position="590"/>
        <end position="600"/>
    </location>
</feature>
<dbReference type="KEGG" id="lgi:LOTGIDRAFT_231138"/>
<proteinExistence type="predicted"/>
<feature type="compositionally biased region" description="Basic residues" evidence="1">
    <location>
        <begin position="561"/>
        <end position="572"/>
    </location>
</feature>
<protein>
    <submittedName>
        <fullName evidence="3">Uncharacterized protein</fullName>
    </submittedName>
</protein>
<evidence type="ECO:0000313" key="3">
    <source>
        <dbReference type="EMBL" id="ESO98714.1"/>
    </source>
</evidence>
<keyword evidence="2" id="KW-0732">Signal</keyword>
<feature type="compositionally biased region" description="Basic and acidic residues" evidence="1">
    <location>
        <begin position="527"/>
        <end position="544"/>
    </location>
</feature>
<feature type="compositionally biased region" description="Polar residues" evidence="1">
    <location>
        <begin position="158"/>
        <end position="174"/>
    </location>
</feature>
<feature type="compositionally biased region" description="Pro residues" evidence="1">
    <location>
        <begin position="642"/>
        <end position="657"/>
    </location>
</feature>
<gene>
    <name evidence="3" type="ORF">LOTGIDRAFT_231138</name>
</gene>
<dbReference type="GeneID" id="20248488"/>
<feature type="compositionally biased region" description="Polar residues" evidence="1">
    <location>
        <begin position="100"/>
        <end position="119"/>
    </location>
</feature>
<organism evidence="3 4">
    <name type="scientific">Lottia gigantea</name>
    <name type="common">Giant owl limpet</name>
    <dbReference type="NCBI Taxonomy" id="225164"/>
    <lineage>
        <taxon>Eukaryota</taxon>
        <taxon>Metazoa</taxon>
        <taxon>Spiralia</taxon>
        <taxon>Lophotrochozoa</taxon>
        <taxon>Mollusca</taxon>
        <taxon>Gastropoda</taxon>
        <taxon>Patellogastropoda</taxon>
        <taxon>Lottioidea</taxon>
        <taxon>Lottiidae</taxon>
        <taxon>Lottia</taxon>
    </lineage>
</organism>
<feature type="region of interest" description="Disordered" evidence="1">
    <location>
        <begin position="93"/>
        <end position="245"/>
    </location>
</feature>
<feature type="compositionally biased region" description="Acidic residues" evidence="1">
    <location>
        <begin position="411"/>
        <end position="441"/>
    </location>
</feature>
<dbReference type="OMA" id="PWIPVPV"/>
<feature type="compositionally biased region" description="Acidic residues" evidence="1">
    <location>
        <begin position="462"/>
        <end position="488"/>
    </location>
</feature>
<dbReference type="EMBL" id="KB201205">
    <property type="protein sequence ID" value="ESO98714.1"/>
    <property type="molecule type" value="Genomic_DNA"/>
</dbReference>
<keyword evidence="4" id="KW-1185">Reference proteome</keyword>
<feature type="compositionally biased region" description="Polar residues" evidence="1">
    <location>
        <begin position="489"/>
        <end position="510"/>
    </location>
</feature>
<feature type="compositionally biased region" description="Low complexity" evidence="1">
    <location>
        <begin position="621"/>
        <end position="641"/>
    </location>
</feature>
<sequence length="672" mass="76121">MQLVLGILAIVVLEIFSTGNGANISNQNRGYIIDLPSRLIRGNKHWSEYYNRREPNKPTTPVLPAVKHRPNYLSYKDTPSIFQTERLDSNFEENQHGNRYPSQSFEPSLHQNEAHTQSGLAPPRTRVVPPPPHTRPISPPPHQGVVPPPNDQGVAPLQSPSHSGVSPPKHSQSIIAPPPVKHQGVASQPPPHTGVVQPPPHQGVAPPPPPHQGVAPPPPPHHGVAPPPNMGLAPLPTPTHTGVAPLPPPPPFLGVIPERFPHYNPRPKPISSVVSMPSIMKGISSEQRKPSYSVHISGNVSDKHNNFSPYVDKNQYLTEGKIENSIYQHMPTTFWKTVGYFHKDRKKRTIFDDEDRFHDWEFDEDNIRDWEFGEEYEDPEHGDKEGGHIIHDLTDDHKRRKRWSENNGDCQDCEMSDESGEEQEYNADPWNYDDNDSDESSQTETWDSGKNNNDYTWKNEDNNDDYTLDNDDNDDDYTWNDDDNDESSQTDTWSNNEQYSWNNGDATNSDNESDVDETDNTYNTDDNDYKLTDEGSYKPADPKPRPQQPPPEHNRQTAYPRKPKPPPRRKPGHGPLSRYPQTHQPFPRPQPHRPKLHRPQNRPGPVHDPRPSKSHPPESGPGPSRGSPPSASSHNYPIYQLPIPPAPPRHPQSPPYPSEHLQYDFDYEECED</sequence>
<feature type="compositionally biased region" description="Polar residues" evidence="1">
    <location>
        <begin position="442"/>
        <end position="456"/>
    </location>
</feature>
<feature type="compositionally biased region" description="Pro residues" evidence="1">
    <location>
        <begin position="188"/>
        <end position="229"/>
    </location>
</feature>
<evidence type="ECO:0000256" key="1">
    <source>
        <dbReference type="SAM" id="MobiDB-lite"/>
    </source>
</evidence>
<accession>V4CA87</accession>
<dbReference type="HOGENOM" id="CLU_408988_0_0_1"/>
<evidence type="ECO:0000256" key="2">
    <source>
        <dbReference type="SAM" id="SignalP"/>
    </source>
</evidence>
<feature type="signal peptide" evidence="2">
    <location>
        <begin position="1"/>
        <end position="21"/>
    </location>
</feature>
<name>V4CA87_LOTGI</name>
<dbReference type="AlphaFoldDB" id="V4CA87"/>
<dbReference type="PANTHER" id="PTHR36721">
    <property type="entry name" value="PROLINE-RICH FAMILY PROTEIN"/>
    <property type="match status" value="1"/>
</dbReference>
<dbReference type="PANTHER" id="PTHR36721:SF12">
    <property type="entry name" value="PROLINE-RICH FAMILY PROTEIN"/>
    <property type="match status" value="1"/>
</dbReference>
<dbReference type="RefSeq" id="XP_009050358.1">
    <property type="nucleotide sequence ID" value="XM_009052110.1"/>
</dbReference>
<reference evidence="3 4" key="1">
    <citation type="journal article" date="2013" name="Nature">
        <title>Insights into bilaterian evolution from three spiralian genomes.</title>
        <authorList>
            <person name="Simakov O."/>
            <person name="Marletaz F."/>
            <person name="Cho S.J."/>
            <person name="Edsinger-Gonzales E."/>
            <person name="Havlak P."/>
            <person name="Hellsten U."/>
            <person name="Kuo D.H."/>
            <person name="Larsson T."/>
            <person name="Lv J."/>
            <person name="Arendt D."/>
            <person name="Savage R."/>
            <person name="Osoegawa K."/>
            <person name="de Jong P."/>
            <person name="Grimwood J."/>
            <person name="Chapman J.A."/>
            <person name="Shapiro H."/>
            <person name="Aerts A."/>
            <person name="Otillar R.P."/>
            <person name="Terry A.Y."/>
            <person name="Boore J.L."/>
            <person name="Grigoriev I.V."/>
            <person name="Lindberg D.R."/>
            <person name="Seaver E.C."/>
            <person name="Weisblat D.A."/>
            <person name="Putnam N.H."/>
            <person name="Rokhsar D.S."/>
        </authorList>
    </citation>
    <scope>NUCLEOTIDE SEQUENCE [LARGE SCALE GENOMIC DNA]</scope>
</reference>